<organism evidence="1 2">
    <name type="scientific">Sporanaerobacter acetigenes DSM 13106</name>
    <dbReference type="NCBI Taxonomy" id="1123281"/>
    <lineage>
        <taxon>Bacteria</taxon>
        <taxon>Bacillati</taxon>
        <taxon>Bacillota</taxon>
        <taxon>Tissierellia</taxon>
        <taxon>Tissierellales</taxon>
        <taxon>Sporanaerobacteraceae</taxon>
        <taxon>Sporanaerobacter</taxon>
    </lineage>
</organism>
<dbReference type="AlphaFoldDB" id="A0A1M5YAD2"/>
<evidence type="ECO:0000313" key="2">
    <source>
        <dbReference type="Proteomes" id="UP000184389"/>
    </source>
</evidence>
<accession>A0A1M5YAD2</accession>
<gene>
    <name evidence="1" type="ORF">SAMN02745180_02064</name>
</gene>
<reference evidence="1 2" key="1">
    <citation type="submission" date="2016-11" db="EMBL/GenBank/DDBJ databases">
        <authorList>
            <person name="Jaros S."/>
            <person name="Januszkiewicz K."/>
            <person name="Wedrychowicz H."/>
        </authorList>
    </citation>
    <scope>NUCLEOTIDE SEQUENCE [LARGE SCALE GENOMIC DNA]</scope>
    <source>
        <strain evidence="1 2">DSM 13106</strain>
    </source>
</reference>
<protein>
    <submittedName>
        <fullName evidence="1">Protein phosphatase 2C</fullName>
    </submittedName>
</protein>
<dbReference type="EMBL" id="FQXR01000010">
    <property type="protein sequence ID" value="SHI08926.1"/>
    <property type="molecule type" value="Genomic_DNA"/>
</dbReference>
<sequence>MKILNSEVLCEKGNHTKEDIANIGSNSTWVLDGATGLNGRNIIASAESDAQWYVKWWDSFLLNNLDNMENSIQDILKEGIGQIRNEFNAHIGNEEITNIDFPSSTISITRWKDNILEYFTLGDGTIAIRKNCRTEVYRDNSIKILDDKVYERMKYLIDQKGQSLYEAKANAMDMLIDHRLKKNNSDGYWILEFDEKAIDNGLYGRIEVKDEVEIILTSDGFSAISDKYNRYPVEKLIEEARIHGLGKIYKEIRDIEIEDSRGEKYPRFKIHDDSSAVYIRLG</sequence>
<dbReference type="OrthoDB" id="1755431at2"/>
<keyword evidence="2" id="KW-1185">Reference proteome</keyword>
<name>A0A1M5YAD2_9FIRM</name>
<dbReference type="Proteomes" id="UP000184389">
    <property type="component" value="Unassembled WGS sequence"/>
</dbReference>
<proteinExistence type="predicted"/>
<dbReference type="SUPFAM" id="SSF81606">
    <property type="entry name" value="PP2C-like"/>
    <property type="match status" value="1"/>
</dbReference>
<evidence type="ECO:0000313" key="1">
    <source>
        <dbReference type="EMBL" id="SHI08926.1"/>
    </source>
</evidence>
<dbReference type="InterPro" id="IPR036457">
    <property type="entry name" value="PPM-type-like_dom_sf"/>
</dbReference>
<dbReference type="RefSeq" id="WP_072744715.1">
    <property type="nucleotide sequence ID" value="NZ_FQXR01000010.1"/>
</dbReference>
<dbReference type="STRING" id="1123281.SAMN02745180_02064"/>